<keyword evidence="1" id="KW-0732">Signal</keyword>
<evidence type="ECO:0000313" key="3">
    <source>
        <dbReference type="Proteomes" id="UP000185860"/>
    </source>
</evidence>
<evidence type="ECO:0000256" key="1">
    <source>
        <dbReference type="SAM" id="SignalP"/>
    </source>
</evidence>
<dbReference type="OrthoDB" id="166817at2"/>
<dbReference type="RefSeq" id="WP_073591925.1">
    <property type="nucleotide sequence ID" value="NZ_MRCE01000002.1"/>
</dbReference>
<comment type="caution">
    <text evidence="2">The sequence shown here is derived from an EMBL/GenBank/DDBJ whole genome shotgun (WGS) entry which is preliminary data.</text>
</comment>
<sequence length="174" mass="18652">MKLKSSLLLTALFTTTSVIAIATQPVISVSELSKASSYQPFPAEICETLRDDAAKALNTNFSLKNSSFTDPVSGEKGMGCTMTAKGTGAKFVSPTNVMDKLKSTFIGWNEDSRYQADGPTGTAKGFTRDSGLLLVNVEWEPAPSAKCPSDRPISDCDLKPEQQVYTINVQGAMK</sequence>
<dbReference type="Proteomes" id="UP000185860">
    <property type="component" value="Unassembled WGS sequence"/>
</dbReference>
<dbReference type="AlphaFoldDB" id="A0A1U7ISS2"/>
<dbReference type="EMBL" id="MRCE01000002">
    <property type="protein sequence ID" value="OKH40544.1"/>
    <property type="molecule type" value="Genomic_DNA"/>
</dbReference>
<accession>A0A1U7ISS2</accession>
<gene>
    <name evidence="2" type="ORF">NIES2119_02730</name>
</gene>
<feature type="chain" id="PRO_5010519855" evidence="1">
    <location>
        <begin position="21"/>
        <end position="174"/>
    </location>
</feature>
<evidence type="ECO:0000313" key="2">
    <source>
        <dbReference type="EMBL" id="OKH40544.1"/>
    </source>
</evidence>
<organism evidence="2 3">
    <name type="scientific">[Phormidium ambiguum] IAM M-71</name>
    <dbReference type="NCBI Taxonomy" id="454136"/>
    <lineage>
        <taxon>Bacteria</taxon>
        <taxon>Bacillati</taxon>
        <taxon>Cyanobacteriota</taxon>
        <taxon>Cyanophyceae</taxon>
        <taxon>Oscillatoriophycideae</taxon>
        <taxon>Aerosakkonematales</taxon>
        <taxon>Aerosakkonemataceae</taxon>
        <taxon>Floridanema</taxon>
    </lineage>
</organism>
<name>A0A1U7ISS2_9CYAN</name>
<protein>
    <submittedName>
        <fullName evidence="2">Uncharacterized protein</fullName>
    </submittedName>
</protein>
<proteinExistence type="predicted"/>
<feature type="signal peptide" evidence="1">
    <location>
        <begin position="1"/>
        <end position="20"/>
    </location>
</feature>
<reference evidence="2 3" key="1">
    <citation type="submission" date="2016-11" db="EMBL/GenBank/DDBJ databases">
        <title>Draft Genome Sequences of Nine Cyanobacterial Strains from Diverse Habitats.</title>
        <authorList>
            <person name="Zhu T."/>
            <person name="Hou S."/>
            <person name="Lu X."/>
            <person name="Hess W.R."/>
        </authorList>
    </citation>
    <scope>NUCLEOTIDE SEQUENCE [LARGE SCALE GENOMIC DNA]</scope>
    <source>
        <strain evidence="2 3">IAM M-71</strain>
    </source>
</reference>